<keyword evidence="2" id="KW-0479">Metal-binding</keyword>
<sequence>MGLKTTVIGSYPKPDYLSLPDWFRLNKDRYTARHFNESIENAPEDLEKTIMLATEDVMKQQTEMGIDIITDGEIARENYIWYFCRQLKGFNFTELTPTVYRNGACKTDLPTIDGPVAPMSEKPWLYEKWLAIQALTTTAVKMTIPGPMTIIGTTANKFYVGREQELSEILVQCINREVNALAEAGCKHIQIDEPILVRSPDIAMDYGIKHLAACFEGINKDVEKSIHLCCGYPQYLNQVGYLKADAQIYHDLAPVLDDAGFDAISIEDAHRHNDLTLFDKFKKSTIILGVIKIAEDKIETVDEITTRVQQILKHIPKERLILAPDCGLAMLPMEVLKLKVANMVAAAKLL</sequence>
<evidence type="ECO:0000313" key="6">
    <source>
        <dbReference type="Proteomes" id="UP000749559"/>
    </source>
</evidence>
<dbReference type="GO" id="GO:0003871">
    <property type="term" value="F:5-methyltetrahydropteroyltriglutamate-homocysteine S-methyltransferase activity"/>
    <property type="evidence" value="ECO:0007669"/>
    <property type="project" value="InterPro"/>
</dbReference>
<keyword evidence="6" id="KW-1185">Reference proteome</keyword>
<protein>
    <recommendedName>
        <fullName evidence="4">Cobalamin-independent methionine synthase MetE C-terminal/archaeal domain-containing protein</fullName>
    </recommendedName>
</protein>
<evidence type="ECO:0000256" key="3">
    <source>
        <dbReference type="ARBA" id="ARBA00022833"/>
    </source>
</evidence>
<dbReference type="GO" id="GO:0009086">
    <property type="term" value="P:methionine biosynthetic process"/>
    <property type="evidence" value="ECO:0007669"/>
    <property type="project" value="InterPro"/>
</dbReference>
<comment type="caution">
    <text evidence="5">The sequence shown here is derived from an EMBL/GenBank/DDBJ whole genome shotgun (WGS) entry which is preliminary data.</text>
</comment>
<evidence type="ECO:0000256" key="2">
    <source>
        <dbReference type="ARBA" id="ARBA00022723"/>
    </source>
</evidence>
<evidence type="ECO:0000259" key="4">
    <source>
        <dbReference type="Pfam" id="PF01717"/>
    </source>
</evidence>
<dbReference type="Gene3D" id="3.20.20.210">
    <property type="match status" value="1"/>
</dbReference>
<keyword evidence="3" id="KW-0862">Zinc</keyword>
<dbReference type="PANTHER" id="PTHR30519">
    <property type="entry name" value="5-METHYLTETRAHYDROPTEROYLTRIGLUTAMATE--HOMOCYSTEINE METHYLTRANSFERASE"/>
    <property type="match status" value="1"/>
</dbReference>
<accession>A0A8S4N436</accession>
<reference evidence="5" key="1">
    <citation type="submission" date="2022-03" db="EMBL/GenBank/DDBJ databases">
        <authorList>
            <person name="Martin C."/>
        </authorList>
    </citation>
    <scope>NUCLEOTIDE SEQUENCE</scope>
</reference>
<organism evidence="5 6">
    <name type="scientific">Owenia fusiformis</name>
    <name type="common">Polychaete worm</name>
    <dbReference type="NCBI Taxonomy" id="6347"/>
    <lineage>
        <taxon>Eukaryota</taxon>
        <taxon>Metazoa</taxon>
        <taxon>Spiralia</taxon>
        <taxon>Lophotrochozoa</taxon>
        <taxon>Annelida</taxon>
        <taxon>Polychaeta</taxon>
        <taxon>Sedentaria</taxon>
        <taxon>Canalipalpata</taxon>
        <taxon>Sabellida</taxon>
        <taxon>Oweniida</taxon>
        <taxon>Oweniidae</taxon>
        <taxon>Owenia</taxon>
    </lineage>
</organism>
<dbReference type="AlphaFoldDB" id="A0A8S4N436"/>
<dbReference type="GO" id="GO:0008270">
    <property type="term" value="F:zinc ion binding"/>
    <property type="evidence" value="ECO:0007669"/>
    <property type="project" value="InterPro"/>
</dbReference>
<dbReference type="SUPFAM" id="SSF51726">
    <property type="entry name" value="UROD/MetE-like"/>
    <property type="match status" value="1"/>
</dbReference>
<dbReference type="Pfam" id="PF01717">
    <property type="entry name" value="Meth_synt_2"/>
    <property type="match status" value="1"/>
</dbReference>
<feature type="domain" description="Cobalamin-independent methionine synthase MetE C-terminal/archaeal" evidence="4">
    <location>
        <begin position="4"/>
        <end position="348"/>
    </location>
</feature>
<dbReference type="InterPro" id="IPR002629">
    <property type="entry name" value="Met_Synth_C/arc"/>
</dbReference>
<dbReference type="EMBL" id="CAIIXF020000001">
    <property type="protein sequence ID" value="CAH1775454.1"/>
    <property type="molecule type" value="Genomic_DNA"/>
</dbReference>
<proteinExistence type="predicted"/>
<gene>
    <name evidence="5" type="ORF">OFUS_LOCUS2754</name>
</gene>
<dbReference type="OrthoDB" id="1053771at2759"/>
<evidence type="ECO:0000313" key="5">
    <source>
        <dbReference type="EMBL" id="CAH1775454.1"/>
    </source>
</evidence>
<dbReference type="CDD" id="cd03311">
    <property type="entry name" value="CIMS_C_terminal_like"/>
    <property type="match status" value="1"/>
</dbReference>
<dbReference type="Proteomes" id="UP000749559">
    <property type="component" value="Unassembled WGS sequence"/>
</dbReference>
<dbReference type="InterPro" id="IPR038071">
    <property type="entry name" value="UROD/MetE-like_sf"/>
</dbReference>
<comment type="cofactor">
    <cofactor evidence="1">
        <name>Zn(2+)</name>
        <dbReference type="ChEBI" id="CHEBI:29105"/>
    </cofactor>
</comment>
<name>A0A8S4N436_OWEFU</name>
<evidence type="ECO:0000256" key="1">
    <source>
        <dbReference type="ARBA" id="ARBA00001947"/>
    </source>
</evidence>